<evidence type="ECO:0000313" key="2">
    <source>
        <dbReference type="EMBL" id="MDX8147641.1"/>
    </source>
</evidence>
<organism evidence="2 3">
    <name type="scientific">Lentzea sokolovensis</name>
    <dbReference type="NCBI Taxonomy" id="3095429"/>
    <lineage>
        <taxon>Bacteria</taxon>
        <taxon>Bacillati</taxon>
        <taxon>Actinomycetota</taxon>
        <taxon>Actinomycetes</taxon>
        <taxon>Pseudonocardiales</taxon>
        <taxon>Pseudonocardiaceae</taxon>
        <taxon>Lentzea</taxon>
    </lineage>
</organism>
<feature type="region of interest" description="Disordered" evidence="1">
    <location>
        <begin position="432"/>
        <end position="454"/>
    </location>
</feature>
<dbReference type="Proteomes" id="UP001285352">
    <property type="component" value="Unassembled WGS sequence"/>
</dbReference>
<feature type="region of interest" description="Disordered" evidence="1">
    <location>
        <begin position="642"/>
        <end position="670"/>
    </location>
</feature>
<protein>
    <submittedName>
        <fullName evidence="2">Uncharacterized protein</fullName>
    </submittedName>
</protein>
<evidence type="ECO:0000256" key="1">
    <source>
        <dbReference type="SAM" id="MobiDB-lite"/>
    </source>
</evidence>
<reference evidence="2 3" key="1">
    <citation type="submission" date="2023-11" db="EMBL/GenBank/DDBJ databases">
        <title>Lentzea sokolovensis, sp. nov., Lentzea kristufkii, sp. nov., and Lentzea miocenensis, sp. nov., rare actinobacteria from Sokolov Coal Basin, Miocene lacustrine sediment, Czech Republic.</title>
        <authorList>
            <person name="Lara A."/>
            <person name="Kotroba L."/>
            <person name="Nouioui I."/>
            <person name="Neumann-Schaal M."/>
            <person name="Mast Y."/>
            <person name="Chronakova A."/>
        </authorList>
    </citation>
    <scope>NUCLEOTIDE SEQUENCE [LARGE SCALE GENOMIC DNA]</scope>
    <source>
        <strain evidence="2 3">BCCO 10_0061</strain>
    </source>
</reference>
<comment type="caution">
    <text evidence="2">The sequence shown here is derived from an EMBL/GenBank/DDBJ whole genome shotgun (WGS) entry which is preliminary data.</text>
</comment>
<feature type="compositionally biased region" description="Basic and acidic residues" evidence="1">
    <location>
        <begin position="642"/>
        <end position="657"/>
    </location>
</feature>
<dbReference type="RefSeq" id="WP_319979686.1">
    <property type="nucleotide sequence ID" value="NZ_JAXAVU010000014.1"/>
</dbReference>
<sequence>MNTDIGKGSVEDAEDAKSPETSSEERELDADLALTDERPLQDQDADDSWTASTPEQAHDRIVAILNGGGTAAEAFFSQHWTGAFDSPYAHPARNQTAMNGKVFGFEVPMLRRNDDGTFEVKARETARFRDDCKVVVGSRDSLPQEDQERADRIAHTRPGFQERFVAADGEHHLKRLDKEVLQAQKELAEAGGDPAKGAKAQQNLDIARENRARGPVEVAEAAVRRAQGDQVAAVTARVYQTSWESWPADVDPQQVREAGEEWALSQKYTGESKTKEAELRLAEAKHEYAQGEVEQAGAALAEARRSGSPTDEAESALAAAHERRATAATDVRTATSARDAAKDAEEDFAVKLTDAHGTVDPGARLGDTGAEFARTDKAVEAARTARAEAEQSLAAAPPTERARAAEAVRGAEAELVVARYEERRARNAHLDDTADRFSDARRSPSPDVFGGDGADERADHAQMRNYFGEFLGHIAIEHRIADLEKDISVPPLRTVAELPDRGAGHLDVVLELDDGQRSPQFRIYEVKGASAGRGTSGGFEQGHPEYLDRMLKGLHERAGAAHDRIDAALKSPEGPQRDKTLGDLRSEFKTQDLGTAQKAFAAERDKAAEIIEAREQDEKGQVEGDQRRVRYFQVQAQVEDSDLRSRYKGHVEKEYDLSARAPKKNTQATP</sequence>
<feature type="compositionally biased region" description="Basic and acidic residues" evidence="1">
    <location>
        <begin position="432"/>
        <end position="444"/>
    </location>
</feature>
<dbReference type="EMBL" id="JAXAVU010000014">
    <property type="protein sequence ID" value="MDX8147641.1"/>
    <property type="molecule type" value="Genomic_DNA"/>
</dbReference>
<evidence type="ECO:0000313" key="3">
    <source>
        <dbReference type="Proteomes" id="UP001285352"/>
    </source>
</evidence>
<name>A0ABU4V770_9PSEU</name>
<feature type="region of interest" description="Disordered" evidence="1">
    <location>
        <begin position="1"/>
        <end position="55"/>
    </location>
</feature>
<gene>
    <name evidence="2" type="ORF">SK854_36405</name>
</gene>
<accession>A0ABU4V770</accession>
<keyword evidence="3" id="KW-1185">Reference proteome</keyword>
<proteinExistence type="predicted"/>
<reference evidence="2 3" key="2">
    <citation type="submission" date="2023-11" db="EMBL/GenBank/DDBJ databases">
        <authorList>
            <person name="Lara A.C."/>
            <person name="Chronakova A."/>
        </authorList>
    </citation>
    <scope>NUCLEOTIDE SEQUENCE [LARGE SCALE GENOMIC DNA]</scope>
    <source>
        <strain evidence="2 3">BCCO 10_0061</strain>
    </source>
</reference>